<dbReference type="SUPFAM" id="SSF51735">
    <property type="entry name" value="NAD(P)-binding Rossmann-fold domains"/>
    <property type="match status" value="1"/>
</dbReference>
<dbReference type="InterPro" id="IPR000683">
    <property type="entry name" value="Gfo/Idh/MocA-like_OxRdtase_N"/>
</dbReference>
<dbReference type="Gene3D" id="3.40.50.720">
    <property type="entry name" value="NAD(P)-binding Rossmann-like Domain"/>
    <property type="match status" value="1"/>
</dbReference>
<dbReference type="InterPro" id="IPR051450">
    <property type="entry name" value="Gfo/Idh/MocA_Oxidoreductases"/>
</dbReference>
<accession>A0A1H6C778</accession>
<dbReference type="PANTHER" id="PTHR43377:SF2">
    <property type="entry name" value="BINDING ROSSMANN FOLD OXIDOREDUCTASE, PUTATIVE (AFU_ORTHOLOGUE AFUA_4G00560)-RELATED"/>
    <property type="match status" value="1"/>
</dbReference>
<evidence type="ECO:0000259" key="3">
    <source>
        <dbReference type="Pfam" id="PF02894"/>
    </source>
</evidence>
<dbReference type="InterPro" id="IPR036291">
    <property type="entry name" value="NAD(P)-bd_dom_sf"/>
</dbReference>
<dbReference type="RefSeq" id="WP_103887237.1">
    <property type="nucleotide sequence ID" value="NZ_FNVU01000008.1"/>
</dbReference>
<keyword evidence="5" id="KW-1185">Reference proteome</keyword>
<organism evidence="4 5">
    <name type="scientific">Actinacidiphila yanglinensis</name>
    <dbReference type="NCBI Taxonomy" id="310779"/>
    <lineage>
        <taxon>Bacteria</taxon>
        <taxon>Bacillati</taxon>
        <taxon>Actinomycetota</taxon>
        <taxon>Actinomycetes</taxon>
        <taxon>Kitasatosporales</taxon>
        <taxon>Streptomycetaceae</taxon>
        <taxon>Actinacidiphila</taxon>
    </lineage>
</organism>
<evidence type="ECO:0000256" key="1">
    <source>
        <dbReference type="ARBA" id="ARBA00010928"/>
    </source>
</evidence>
<dbReference type="SUPFAM" id="SSF55347">
    <property type="entry name" value="Glyceraldehyde-3-phosphate dehydrogenase-like, C-terminal domain"/>
    <property type="match status" value="1"/>
</dbReference>
<evidence type="ECO:0000259" key="2">
    <source>
        <dbReference type="Pfam" id="PF01408"/>
    </source>
</evidence>
<dbReference type="EMBL" id="FNVU01000008">
    <property type="protein sequence ID" value="SEG68860.1"/>
    <property type="molecule type" value="Genomic_DNA"/>
</dbReference>
<dbReference type="GO" id="GO:0000166">
    <property type="term" value="F:nucleotide binding"/>
    <property type="evidence" value="ECO:0007669"/>
    <property type="project" value="InterPro"/>
</dbReference>
<evidence type="ECO:0000313" key="4">
    <source>
        <dbReference type="EMBL" id="SEG68860.1"/>
    </source>
</evidence>
<dbReference type="Gene3D" id="3.30.360.10">
    <property type="entry name" value="Dihydrodipicolinate Reductase, domain 2"/>
    <property type="match status" value="1"/>
</dbReference>
<sequence>MTTKARVAIVGTGSRAQLFTEGLARREHIEVAAFCDPNRVRMAHHNRLLAAAGRRPARTGGPEDFADLLRSERVDTVVVTTVDALHDVYTVPALRAGCRVVSEKPMTTDAERCRRILDTVEETAGDLSVAFNYRFNPVHELVRRELHGGAIGDVLSVHFEWLLDVRHGADYFRRWHREKANSGGLMVHKAGHHFDLVNWWLGARPERVFALGRLGFYGRANGERTGYRRDYDRAHGSPAAAADPFALHLEDNEGLRALYLEAEREDGYHRDRNVFGDGITIEDDMAVLVRYATGASMSYHLTAYSPWEGYRVMFNGTGGRLELEVEESAWQRPRAGLTSAKGAVHGDTALENAGGARILVRPLWQPPREVEIPEFDHAGHGGGDARMMRALFDGEAAGEAAGGAPIAGHVDGALALAVGLAANTAFTGGEAVDIDDVVRVK</sequence>
<dbReference type="Pfam" id="PF01408">
    <property type="entry name" value="GFO_IDH_MocA"/>
    <property type="match status" value="1"/>
</dbReference>
<evidence type="ECO:0000313" key="5">
    <source>
        <dbReference type="Proteomes" id="UP000236754"/>
    </source>
</evidence>
<dbReference type="Pfam" id="PF02894">
    <property type="entry name" value="GFO_IDH_MocA_C"/>
    <property type="match status" value="1"/>
</dbReference>
<gene>
    <name evidence="4" type="ORF">SAMN05216223_108129</name>
</gene>
<dbReference type="PANTHER" id="PTHR43377">
    <property type="entry name" value="BILIVERDIN REDUCTASE A"/>
    <property type="match status" value="1"/>
</dbReference>
<name>A0A1H6C778_9ACTN</name>
<dbReference type="OrthoDB" id="103047at2"/>
<dbReference type="InterPro" id="IPR004104">
    <property type="entry name" value="Gfo/Idh/MocA-like_OxRdtase_C"/>
</dbReference>
<feature type="domain" description="Gfo/Idh/MocA-like oxidoreductase C-terminal" evidence="3">
    <location>
        <begin position="146"/>
        <end position="429"/>
    </location>
</feature>
<feature type="domain" description="Gfo/Idh/MocA-like oxidoreductase N-terminal" evidence="2">
    <location>
        <begin position="6"/>
        <end position="130"/>
    </location>
</feature>
<dbReference type="Proteomes" id="UP000236754">
    <property type="component" value="Unassembled WGS sequence"/>
</dbReference>
<protein>
    <submittedName>
        <fullName evidence="4">Oxidoreductase family, NAD-binding Rossmann fold</fullName>
    </submittedName>
</protein>
<proteinExistence type="inferred from homology"/>
<reference evidence="4 5" key="1">
    <citation type="submission" date="2016-10" db="EMBL/GenBank/DDBJ databases">
        <authorList>
            <person name="de Groot N.N."/>
        </authorList>
    </citation>
    <scope>NUCLEOTIDE SEQUENCE [LARGE SCALE GENOMIC DNA]</scope>
    <source>
        <strain evidence="4 5">CGMCC 4.2023</strain>
    </source>
</reference>
<dbReference type="AlphaFoldDB" id="A0A1H6C778"/>
<comment type="similarity">
    <text evidence="1">Belongs to the Gfo/Idh/MocA family.</text>
</comment>